<reference evidence="1" key="1">
    <citation type="journal article" date="2014" name="Int. J. Syst. Evol. Microbiol.">
        <title>Complete genome sequence of Corynebacterium casei LMG S-19264T (=DSM 44701T), isolated from a smear-ripened cheese.</title>
        <authorList>
            <consortium name="US DOE Joint Genome Institute (JGI-PGF)"/>
            <person name="Walter F."/>
            <person name="Albersmeier A."/>
            <person name="Kalinowski J."/>
            <person name="Ruckert C."/>
        </authorList>
    </citation>
    <scope>NUCLEOTIDE SEQUENCE</scope>
    <source>
        <strain evidence="1">KCTC 42650</strain>
    </source>
</reference>
<evidence type="ECO:0000313" key="1">
    <source>
        <dbReference type="EMBL" id="GHF48354.1"/>
    </source>
</evidence>
<comment type="caution">
    <text evidence="1">The sequence shown here is derived from an EMBL/GenBank/DDBJ whole genome shotgun (WGS) entry which is preliminary data.</text>
</comment>
<name>A0A8J3M6P3_9RHOB</name>
<dbReference type="InterPro" id="IPR003718">
    <property type="entry name" value="OsmC/Ohr_fam"/>
</dbReference>
<dbReference type="RefSeq" id="WP_189679926.1">
    <property type="nucleotide sequence ID" value="NZ_BNCJ01000004.1"/>
</dbReference>
<gene>
    <name evidence="1" type="ORF">GCM10017056_19870</name>
</gene>
<dbReference type="EMBL" id="BNCJ01000004">
    <property type="protein sequence ID" value="GHF48354.1"/>
    <property type="molecule type" value="Genomic_DNA"/>
</dbReference>
<dbReference type="Proteomes" id="UP000626220">
    <property type="component" value="Unassembled WGS sequence"/>
</dbReference>
<dbReference type="InterPro" id="IPR036102">
    <property type="entry name" value="OsmC/Ohrsf"/>
</dbReference>
<dbReference type="InterPro" id="IPR052924">
    <property type="entry name" value="OsmC/Ohr_hydroprdx_reductase"/>
</dbReference>
<dbReference type="Pfam" id="PF02566">
    <property type="entry name" value="OsmC"/>
    <property type="match status" value="1"/>
</dbReference>
<dbReference type="PANTHER" id="PTHR35368">
    <property type="entry name" value="HYDROPEROXIDE REDUCTASE"/>
    <property type="match status" value="1"/>
</dbReference>
<protein>
    <recommendedName>
        <fullName evidence="3">OsmC-like protein</fullName>
    </recommendedName>
</protein>
<dbReference type="InterPro" id="IPR015946">
    <property type="entry name" value="KH_dom-like_a/b"/>
</dbReference>
<reference evidence="1" key="2">
    <citation type="submission" date="2020-09" db="EMBL/GenBank/DDBJ databases">
        <authorList>
            <person name="Sun Q."/>
            <person name="Kim S."/>
        </authorList>
    </citation>
    <scope>NUCLEOTIDE SEQUENCE</scope>
    <source>
        <strain evidence="1">KCTC 42650</strain>
    </source>
</reference>
<dbReference type="Gene3D" id="3.30.300.20">
    <property type="match status" value="1"/>
</dbReference>
<dbReference type="PANTHER" id="PTHR35368:SF1">
    <property type="entry name" value="HYDROPEROXIDE REDUCTASE"/>
    <property type="match status" value="1"/>
</dbReference>
<organism evidence="1 2">
    <name type="scientific">Seohaeicola zhoushanensis</name>
    <dbReference type="NCBI Taxonomy" id="1569283"/>
    <lineage>
        <taxon>Bacteria</taxon>
        <taxon>Pseudomonadati</taxon>
        <taxon>Pseudomonadota</taxon>
        <taxon>Alphaproteobacteria</taxon>
        <taxon>Rhodobacterales</taxon>
        <taxon>Roseobacteraceae</taxon>
        <taxon>Seohaeicola</taxon>
    </lineage>
</organism>
<dbReference type="SUPFAM" id="SSF82784">
    <property type="entry name" value="OsmC-like"/>
    <property type="match status" value="1"/>
</dbReference>
<accession>A0A8J3M6P3</accession>
<evidence type="ECO:0008006" key="3">
    <source>
        <dbReference type="Google" id="ProtNLM"/>
    </source>
</evidence>
<dbReference type="AlphaFoldDB" id="A0A8J3M6P3"/>
<proteinExistence type="predicted"/>
<evidence type="ECO:0000313" key="2">
    <source>
        <dbReference type="Proteomes" id="UP000626220"/>
    </source>
</evidence>
<keyword evidence="2" id="KW-1185">Reference proteome</keyword>
<sequence length="179" mass="19089">MIMPGPETIRPALCERDARIRDNQNRVIANMVAVPEPARSTIVTTGRVGEGLACTVTQGRFETRMDLGPGMGGDASAPSPGFYARAAIAGCVAIAVKMTAARSGLSFREVNVEVATDFDDSALFGLGNASAAPTETRLTIRIDSDEPRAEIDRLVARTLEMDPWFLALRDPQVVVVTVA</sequence>